<evidence type="ECO:0000259" key="4">
    <source>
        <dbReference type="PROSITE" id="PS50970"/>
    </source>
</evidence>
<gene>
    <name evidence="5" type="ORF">KDH_06090</name>
</gene>
<evidence type="ECO:0000256" key="1">
    <source>
        <dbReference type="ARBA" id="ARBA00022603"/>
    </source>
</evidence>
<dbReference type="PANTHER" id="PTHR11103">
    <property type="entry name" value="SLR1189 PROTEIN"/>
    <property type="match status" value="1"/>
</dbReference>
<dbReference type="Proteomes" id="UP001344906">
    <property type="component" value="Unassembled WGS sequence"/>
</dbReference>
<dbReference type="PANTHER" id="PTHR11103:SF18">
    <property type="entry name" value="SLR1189 PROTEIN"/>
    <property type="match status" value="1"/>
</dbReference>
<dbReference type="InterPro" id="IPR036589">
    <property type="entry name" value="HCY_dom_sf"/>
</dbReference>
<keyword evidence="1" id="KW-0489">Methyltransferase</keyword>
<dbReference type="Pfam" id="PF02574">
    <property type="entry name" value="S-methyl_trans"/>
    <property type="match status" value="1"/>
</dbReference>
<feature type="domain" description="Hcy-binding" evidence="4">
    <location>
        <begin position="4"/>
        <end position="229"/>
    </location>
</feature>
<dbReference type="SUPFAM" id="SSF82282">
    <property type="entry name" value="Homocysteine S-methyltransferase"/>
    <property type="match status" value="1"/>
</dbReference>
<keyword evidence="6" id="KW-1185">Reference proteome</keyword>
<keyword evidence="2" id="KW-0808">Transferase</keyword>
<evidence type="ECO:0000313" key="5">
    <source>
        <dbReference type="EMBL" id="GLV53758.1"/>
    </source>
</evidence>
<name>A0ABQ6FJF5_9CHLR</name>
<reference evidence="5 6" key="1">
    <citation type="submission" date="2023-02" db="EMBL/GenBank/DDBJ databases">
        <title>Dictyobacter halimunensis sp. nov., a new member of the class Ktedonobacteria from forest soil in a geothermal area.</title>
        <authorList>
            <person name="Rachmania M.K."/>
            <person name="Ningsih F."/>
            <person name="Sakai Y."/>
            <person name="Yabe S."/>
            <person name="Yokota A."/>
            <person name="Sjamsuridzal W."/>
        </authorList>
    </citation>
    <scope>NUCLEOTIDE SEQUENCE [LARGE SCALE GENOMIC DNA]</scope>
    <source>
        <strain evidence="5 6">S3.2.2.5</strain>
    </source>
</reference>
<accession>A0ABQ6FJF5</accession>
<dbReference type="InterPro" id="IPR003726">
    <property type="entry name" value="HCY_dom"/>
</dbReference>
<sequence length="229" mass="25356">MQRHNPFLERLRNGPLLCDGGMGTELYARGISYERCFEHLNITDPELIKSIHLDYVAAGAQIIETNTFGANRYRLAEHGLENQVVEINRAGAKVAREVRELSEQPIFLAGDIGPLGSPLAPIGTIQPADARAAFVEQTEALLQSGVDLLIIETMSDLAEMREALMAVRSVTDLPVVALMTFGEDGTIISGEDAHTVATTLRDLGRQRLWRQLRPGSRQHVRRGQKHVRL</sequence>
<dbReference type="RefSeq" id="WP_338247466.1">
    <property type="nucleotide sequence ID" value="NZ_BSRI01000001.1"/>
</dbReference>
<organism evidence="5 6">
    <name type="scientific">Dictyobacter halimunensis</name>
    <dbReference type="NCBI Taxonomy" id="3026934"/>
    <lineage>
        <taxon>Bacteria</taxon>
        <taxon>Bacillati</taxon>
        <taxon>Chloroflexota</taxon>
        <taxon>Ktedonobacteria</taxon>
        <taxon>Ktedonobacterales</taxon>
        <taxon>Dictyobacteraceae</taxon>
        <taxon>Dictyobacter</taxon>
    </lineage>
</organism>
<dbReference type="EMBL" id="BSRI01000001">
    <property type="protein sequence ID" value="GLV53758.1"/>
    <property type="molecule type" value="Genomic_DNA"/>
</dbReference>
<comment type="caution">
    <text evidence="5">The sequence shown here is derived from an EMBL/GenBank/DDBJ whole genome shotgun (WGS) entry which is preliminary data.</text>
</comment>
<evidence type="ECO:0000313" key="6">
    <source>
        <dbReference type="Proteomes" id="UP001344906"/>
    </source>
</evidence>
<dbReference type="Gene3D" id="3.20.20.330">
    <property type="entry name" value="Homocysteine-binding-like domain"/>
    <property type="match status" value="1"/>
</dbReference>
<comment type="caution">
    <text evidence="3">Lacks conserved residue(s) required for the propagation of feature annotation.</text>
</comment>
<evidence type="ECO:0000256" key="2">
    <source>
        <dbReference type="ARBA" id="ARBA00022679"/>
    </source>
</evidence>
<proteinExistence type="predicted"/>
<evidence type="ECO:0000256" key="3">
    <source>
        <dbReference type="PROSITE-ProRule" id="PRU00333"/>
    </source>
</evidence>
<dbReference type="PROSITE" id="PS50970">
    <property type="entry name" value="HCY"/>
    <property type="match status" value="1"/>
</dbReference>
<protein>
    <recommendedName>
        <fullName evidence="4">Hcy-binding domain-containing protein</fullName>
    </recommendedName>
</protein>